<dbReference type="Proteomes" id="UP000003880">
    <property type="component" value="Unassembled WGS sequence"/>
</dbReference>
<dbReference type="Gene3D" id="2.180.10.10">
    <property type="entry name" value="RHS repeat-associated core"/>
    <property type="match status" value="1"/>
</dbReference>
<dbReference type="eggNOG" id="COG3209">
    <property type="taxonomic scope" value="Bacteria"/>
</dbReference>
<name>D4BIL7_9ENTR</name>
<gene>
    <name evidence="1" type="ORF">CIT292_10384</name>
</gene>
<dbReference type="InterPro" id="IPR022385">
    <property type="entry name" value="Rhs_assc_core"/>
</dbReference>
<protein>
    <submittedName>
        <fullName evidence="1">RHS repeat-associated core domain protein</fullName>
    </submittedName>
</protein>
<evidence type="ECO:0000313" key="1">
    <source>
        <dbReference type="EMBL" id="EFE06261.1"/>
    </source>
</evidence>
<organism evidence="1 2">
    <name type="scientific">Citrobacter youngae ATCC 29220</name>
    <dbReference type="NCBI Taxonomy" id="500640"/>
    <lineage>
        <taxon>Bacteria</taxon>
        <taxon>Pseudomonadati</taxon>
        <taxon>Pseudomonadota</taxon>
        <taxon>Gammaproteobacteria</taxon>
        <taxon>Enterobacterales</taxon>
        <taxon>Enterobacteriaceae</taxon>
        <taxon>Citrobacter</taxon>
        <taxon>Citrobacter freundii complex</taxon>
    </lineage>
</organism>
<dbReference type="NCBIfam" id="TIGR03696">
    <property type="entry name" value="Rhs_assc_core"/>
    <property type="match status" value="1"/>
</dbReference>
<dbReference type="InterPro" id="IPR050708">
    <property type="entry name" value="T6SS_VgrG/RHS"/>
</dbReference>
<dbReference type="EMBL" id="ABWL02000023">
    <property type="protein sequence ID" value="EFE06261.1"/>
    <property type="molecule type" value="Genomic_DNA"/>
</dbReference>
<reference evidence="1 2" key="1">
    <citation type="submission" date="2010-02" db="EMBL/GenBank/DDBJ databases">
        <authorList>
            <person name="Weinstock G."/>
            <person name="Sodergren E."/>
            <person name="Clifton S."/>
            <person name="Fulton L."/>
            <person name="Fulton B."/>
            <person name="Courtney L."/>
            <person name="Fronick C."/>
            <person name="Harrison M."/>
            <person name="Strong C."/>
            <person name="Farmer C."/>
            <person name="Delahaunty K."/>
            <person name="Markovic C."/>
            <person name="Hall O."/>
            <person name="Minx P."/>
            <person name="Tomlinson C."/>
            <person name="Mitreva M."/>
            <person name="Nelson J."/>
            <person name="Hou S."/>
            <person name="Wollam A."/>
            <person name="Pepin K.H."/>
            <person name="Johnson M."/>
            <person name="Bhonagiri V."/>
            <person name="Zhang X."/>
            <person name="Suruliraj S."/>
            <person name="Warren W."/>
            <person name="Chinwalla A."/>
            <person name="Mardis E.R."/>
            <person name="Wilson R.K."/>
        </authorList>
    </citation>
    <scope>NUCLEOTIDE SEQUENCE [LARGE SCALE GENOMIC DNA]</scope>
    <source>
        <strain evidence="1 2">ATCC 29220</strain>
    </source>
</reference>
<comment type="caution">
    <text evidence="1">The sequence shown here is derived from an EMBL/GenBank/DDBJ whole genome shotgun (WGS) entry which is preliminary data.</text>
</comment>
<accession>D4BIL7</accession>
<dbReference type="PRINTS" id="PR00394">
    <property type="entry name" value="RHSPROTEIN"/>
</dbReference>
<dbReference type="PANTHER" id="PTHR32305:SF15">
    <property type="entry name" value="PROTEIN RHSA-RELATED"/>
    <property type="match status" value="1"/>
</dbReference>
<dbReference type="PANTHER" id="PTHR32305">
    <property type="match status" value="1"/>
</dbReference>
<dbReference type="AlphaFoldDB" id="D4BIL7"/>
<evidence type="ECO:0000313" key="2">
    <source>
        <dbReference type="Proteomes" id="UP000003880"/>
    </source>
</evidence>
<sequence length="260" mass="29622">MYCKYRKLHLYRCYRLGLTLIRTDGRTGWRAEYDEWGNLLNEDNPQNLQQLIRLPGQQYDDESELYYNRHRYYNPEQGRYITQDPIGMKGGLNSYAYPLNPVESVDPLGSETLKCIKPLHSIGGIGEKSGPDIWGNPLYHQYLCVSNGKNGYICGGQDQRGELSNDGILGPGKASQDTREGAGRCDSVESNNDCIENCLKDKFKGERPFYSVLPDWMFPIKFGLVKNCQDWSNDTLKTCQIKCSGNNLERIIDFIFTGVA</sequence>
<dbReference type="HOGENOM" id="CLU_036178_0_1_6"/>
<proteinExistence type="predicted"/>